<keyword evidence="7 11" id="KW-1133">Transmembrane helix</keyword>
<dbReference type="InterPro" id="IPR029044">
    <property type="entry name" value="Nucleotide-diphossugar_trans"/>
</dbReference>
<dbReference type="Proteomes" id="UP000789405">
    <property type="component" value="Unassembled WGS sequence"/>
</dbReference>
<proteinExistence type="predicted"/>
<feature type="compositionally biased region" description="Polar residues" evidence="10">
    <location>
        <begin position="70"/>
        <end position="93"/>
    </location>
</feature>
<dbReference type="PANTHER" id="PTHR22914">
    <property type="entry name" value="CHITIN SYNTHASE"/>
    <property type="match status" value="1"/>
</dbReference>
<evidence type="ECO:0000256" key="4">
    <source>
        <dbReference type="ARBA" id="ARBA00022676"/>
    </source>
</evidence>
<keyword evidence="9" id="KW-0325">Glycoprotein</keyword>
<feature type="domain" description="Chitin synthase 4-like" evidence="12">
    <location>
        <begin position="453"/>
        <end position="534"/>
    </location>
</feature>
<feature type="compositionally biased region" description="Polar residues" evidence="10">
    <location>
        <begin position="175"/>
        <end position="193"/>
    </location>
</feature>
<dbReference type="CDD" id="cd04190">
    <property type="entry name" value="Chitin_synth_C"/>
    <property type="match status" value="1"/>
</dbReference>
<evidence type="ECO:0000256" key="10">
    <source>
        <dbReference type="SAM" id="MobiDB-lite"/>
    </source>
</evidence>
<keyword evidence="14" id="KW-1185">Reference proteome</keyword>
<feature type="region of interest" description="Disordered" evidence="10">
    <location>
        <begin position="628"/>
        <end position="684"/>
    </location>
</feature>
<dbReference type="Pfam" id="PF03142">
    <property type="entry name" value="Chitin_synth_2"/>
    <property type="match status" value="1"/>
</dbReference>
<feature type="compositionally biased region" description="Basic and acidic residues" evidence="10">
    <location>
        <begin position="200"/>
        <end position="219"/>
    </location>
</feature>
<evidence type="ECO:0000256" key="8">
    <source>
        <dbReference type="ARBA" id="ARBA00023136"/>
    </source>
</evidence>
<keyword evidence="5" id="KW-0808">Transferase</keyword>
<feature type="compositionally biased region" description="Pro residues" evidence="10">
    <location>
        <begin position="1265"/>
        <end position="1282"/>
    </location>
</feature>
<keyword evidence="6 11" id="KW-0812">Transmembrane</keyword>
<dbReference type="SUPFAM" id="SSF53448">
    <property type="entry name" value="Nucleotide-diphospho-sugar transferases"/>
    <property type="match status" value="1"/>
</dbReference>
<dbReference type="EMBL" id="CAJVPY010001733">
    <property type="protein sequence ID" value="CAG8534389.1"/>
    <property type="molecule type" value="Genomic_DNA"/>
</dbReference>
<comment type="caution">
    <text evidence="13">The sequence shown here is derived from an EMBL/GenBank/DDBJ whole genome shotgun (WGS) entry which is preliminary data.</text>
</comment>
<feature type="transmembrane region" description="Helical" evidence="11">
    <location>
        <begin position="1077"/>
        <end position="1099"/>
    </location>
</feature>
<evidence type="ECO:0000256" key="9">
    <source>
        <dbReference type="ARBA" id="ARBA00023180"/>
    </source>
</evidence>
<protein>
    <recommendedName>
        <fullName evidence="2">chitin synthase</fullName>
        <ecNumber evidence="2">2.4.1.16</ecNumber>
    </recommendedName>
</protein>
<evidence type="ECO:0000313" key="13">
    <source>
        <dbReference type="EMBL" id="CAG8534389.1"/>
    </source>
</evidence>
<feature type="transmembrane region" description="Helical" evidence="11">
    <location>
        <begin position="1105"/>
        <end position="1124"/>
    </location>
</feature>
<dbReference type="GO" id="GO:0006031">
    <property type="term" value="P:chitin biosynthetic process"/>
    <property type="evidence" value="ECO:0007669"/>
    <property type="project" value="TreeGrafter"/>
</dbReference>
<organism evidence="13 14">
    <name type="scientific">Dentiscutata erythropus</name>
    <dbReference type="NCBI Taxonomy" id="1348616"/>
    <lineage>
        <taxon>Eukaryota</taxon>
        <taxon>Fungi</taxon>
        <taxon>Fungi incertae sedis</taxon>
        <taxon>Mucoromycota</taxon>
        <taxon>Glomeromycotina</taxon>
        <taxon>Glomeromycetes</taxon>
        <taxon>Diversisporales</taxon>
        <taxon>Gigasporaceae</taxon>
        <taxon>Dentiscutata</taxon>
    </lineage>
</organism>
<name>A0A9N9ANA0_9GLOM</name>
<feature type="transmembrane region" description="Helical" evidence="11">
    <location>
        <begin position="1136"/>
        <end position="1155"/>
    </location>
</feature>
<feature type="transmembrane region" description="Helical" evidence="11">
    <location>
        <begin position="547"/>
        <end position="574"/>
    </location>
</feature>
<evidence type="ECO:0000256" key="11">
    <source>
        <dbReference type="SAM" id="Phobius"/>
    </source>
</evidence>
<evidence type="ECO:0000256" key="5">
    <source>
        <dbReference type="ARBA" id="ARBA00022679"/>
    </source>
</evidence>
<evidence type="ECO:0000259" key="12">
    <source>
        <dbReference type="Pfam" id="PF22997"/>
    </source>
</evidence>
<dbReference type="InterPro" id="IPR004835">
    <property type="entry name" value="Chitin_synth"/>
</dbReference>
<feature type="compositionally biased region" description="Low complexity" evidence="10">
    <location>
        <begin position="667"/>
        <end position="684"/>
    </location>
</feature>
<dbReference type="GO" id="GO:0004100">
    <property type="term" value="F:chitin synthase activity"/>
    <property type="evidence" value="ECO:0007669"/>
    <property type="project" value="UniProtKB-EC"/>
</dbReference>
<evidence type="ECO:0000256" key="1">
    <source>
        <dbReference type="ARBA" id="ARBA00004651"/>
    </source>
</evidence>
<dbReference type="EC" id="2.4.1.16" evidence="2"/>
<dbReference type="GO" id="GO:0030428">
    <property type="term" value="C:cell septum"/>
    <property type="evidence" value="ECO:0007669"/>
    <property type="project" value="TreeGrafter"/>
</dbReference>
<feature type="region of interest" description="Disordered" evidence="10">
    <location>
        <begin position="1220"/>
        <end position="1286"/>
    </location>
</feature>
<evidence type="ECO:0000256" key="7">
    <source>
        <dbReference type="ARBA" id="ARBA00022989"/>
    </source>
</evidence>
<dbReference type="OrthoDB" id="370884at2759"/>
<feature type="transmembrane region" description="Helical" evidence="11">
    <location>
        <begin position="303"/>
        <end position="323"/>
    </location>
</feature>
<keyword evidence="3" id="KW-1003">Cell membrane</keyword>
<comment type="subcellular location">
    <subcellularLocation>
        <location evidence="1">Cell membrane</location>
        <topology evidence="1">Multi-pass membrane protein</topology>
    </subcellularLocation>
</comment>
<keyword evidence="4" id="KW-0328">Glycosyltransferase</keyword>
<accession>A0A9N9ANA0</accession>
<reference evidence="13" key="1">
    <citation type="submission" date="2021-06" db="EMBL/GenBank/DDBJ databases">
        <authorList>
            <person name="Kallberg Y."/>
            <person name="Tangrot J."/>
            <person name="Rosling A."/>
        </authorList>
    </citation>
    <scope>NUCLEOTIDE SEQUENCE</scope>
    <source>
        <strain evidence="13">MA453B</strain>
    </source>
</reference>
<evidence type="ECO:0000313" key="14">
    <source>
        <dbReference type="Proteomes" id="UP000789405"/>
    </source>
</evidence>
<gene>
    <name evidence="13" type="ORF">DERYTH_LOCUS4500</name>
</gene>
<keyword evidence="8 11" id="KW-0472">Membrane</keyword>
<evidence type="ECO:0000256" key="3">
    <source>
        <dbReference type="ARBA" id="ARBA00022475"/>
    </source>
</evidence>
<feature type="compositionally biased region" description="Polar residues" evidence="10">
    <location>
        <begin position="1220"/>
        <end position="1237"/>
    </location>
</feature>
<evidence type="ECO:0000256" key="6">
    <source>
        <dbReference type="ARBA" id="ARBA00022692"/>
    </source>
</evidence>
<evidence type="ECO:0000256" key="2">
    <source>
        <dbReference type="ARBA" id="ARBA00012543"/>
    </source>
</evidence>
<feature type="compositionally biased region" description="Polar residues" evidence="10">
    <location>
        <begin position="107"/>
        <end position="124"/>
    </location>
</feature>
<dbReference type="PANTHER" id="PTHR22914:SF16">
    <property type="entry name" value="CHITIN SYNTHASE 3"/>
    <property type="match status" value="1"/>
</dbReference>
<feature type="compositionally biased region" description="Polar residues" evidence="10">
    <location>
        <begin position="654"/>
        <end position="666"/>
    </location>
</feature>
<sequence>MSNKPRPLLPLTPDQNQQISQDQYQNIQGEQGDNTDEYTPNKFYNNDGLSRASERRDQLKKRRSDHRPLQYQQYTQYASNSTSSPQDSNQSDVQVRHSVHSVEPNDQIINNNFYQRSKARTSIVSDDENTANDLDEKGQPFDLSPTIDQKVRRDSHTHNVTSASDAYRPRPPDSLNPSGSRLGPNTNTTGAQTRRQKSLVKPERARNHRRQMDYQRNDNIENANNRWSAFAGDNDRRRSQGGRQSGDRRVSSNVPQKKKKWYQCQCPSAWVMFSRCITCWAPPFLSCYGMTDVLAQHAWREKVALVVIILLLCGAVGFLTFGFDQVFCGTPPARIRSGVINNNQISILGRVYNIKGFNHPPIQGIINSTNFEKTAGGNDLTFMFQGVNVDCKGVFIPIQPADSNGNVYNYFPCVALSNDPSVPNNTADPERSACHGSSRARNTISSLKYVGDIFFEWDDVQSSNHNYVVYNGQVFDMDRLQWIVPNIILPNTLKPLAFAQTNTFRGRDMTYFLQKSNTNIKMAKCLEENLRVGVLDTISIGCVISTAVMLVSLLFIAGVVLVRFFLAVLFGWILSWRLGSFREETAEEIAKREREIELWSDENNHFYPSTNKSRFSTPNFNSSPIPYGRRMESRSSSRNNTFTAVNGTKEFNHSSRNSRPSSINEYSQSRADSMTSTSSAAQSATYPNNVVIPEQRYNFPLMHTILLVTCYSEGKQGIKTTLDSLARTEYPKSHKLLLCIADGIIYGNENDLSTPDICVSLMSDFLIPPDEVEPHSYVAIADGKKRHNKAKVYAGYYAYRELDGRQDRIPMITIAKCGGPGEENDNKKPGNRGKRDSQIILMSFLQKVMFNERMTRLEYEFFTAIRTVCGVTPDFFEIVLMIDADTKVFPDSLVRMVACMSHDSSVMGLCGETKISNKNDTWVTRIQVFEYYISHHLQKAFESIFGGVTCLPGCFCMYRIKAPKGENGYWVPILANPDIVEQYSENVVNTLHKKNLLLLGEDRYLTTLMLKNFPKRKTLFVPQSVCKTVVPDTFRILRSQRRRWINSTVHNLLELVLIPDLCGTFCFSMQFVIFMELVGTVVLPAAISFTMYLIVISFFQNPPPIVPLLLLAAVLGLPAILIMVTTRKIIYVGWMLIYLLSLPIWNFVLPSYAFWHFDDFSWGKTREVKGEDEGGHADHSRREGEFDSSHIVMRRWAEWERYRLRRDSQHRIQSVQLSPDENFNIPSTRPSSASTMYGSEKSESIPIGPMNARSGIRRKTDSLMVPPPLSSDPSTPVSPPTPSSTIPYEGYVSSNGDYSQMSQPIYMAPSRSNTNSTTYSYSSNPHAGIIGGASYSNGYEENNHIQQRREF</sequence>
<dbReference type="InterPro" id="IPR054295">
    <property type="entry name" value="CHS4-like_dom"/>
</dbReference>
<dbReference type="GO" id="GO:0005886">
    <property type="term" value="C:plasma membrane"/>
    <property type="evidence" value="ECO:0007669"/>
    <property type="project" value="UniProtKB-SubCell"/>
</dbReference>
<dbReference type="Pfam" id="PF22997">
    <property type="entry name" value="CHS4"/>
    <property type="match status" value="1"/>
</dbReference>
<feature type="region of interest" description="Disordered" evidence="10">
    <location>
        <begin position="1"/>
        <end position="254"/>
    </location>
</feature>
<feature type="compositionally biased region" description="Low complexity" evidence="10">
    <location>
        <begin position="14"/>
        <end position="28"/>
    </location>
</feature>